<protein>
    <submittedName>
        <fullName evidence="1">Uncharacterized protein</fullName>
    </submittedName>
</protein>
<name>A0A2N9XS37_9NEIS</name>
<evidence type="ECO:0000313" key="2">
    <source>
        <dbReference type="Proteomes" id="UP000231484"/>
    </source>
</evidence>
<sequence length="359" mass="41833">MGLKFSLRYFYIERCGYFNSSRINKLKYENITATLNNIKKYIQNKSIEETGIANNNNKQPPTTFILDINHNNDFWLFTLWNVTDKGAANEMISLNPKSKIGNLESEEITAGEGKKFGFVSYFLINPEHRFYATLLPESAEYAGRKEFDQYIKNFLYIDPDFVSKGRTQISEDKTEIQMECQQYTLPNNIQGNISPHFFSHLLKSPSEVDYVIRNYIKITKIINQFYTKINTESENKKQYINTSYLVKKMFGNPKLFTPTEYINIKSIIDATFSNEADLRDWIEEWKSFSESEDDCGFKLKGDSKIYWLRGNIITTKLDINSIKKVKGIYPSLELLESVSQYKHQIIADFRNANVDQSSI</sequence>
<organism evidence="1 2">
    <name type="scientific">Snodgrassella alvi</name>
    <dbReference type="NCBI Taxonomy" id="1196083"/>
    <lineage>
        <taxon>Bacteria</taxon>
        <taxon>Pseudomonadati</taxon>
        <taxon>Pseudomonadota</taxon>
        <taxon>Betaproteobacteria</taxon>
        <taxon>Neisseriales</taxon>
        <taxon>Neisseriaceae</taxon>
        <taxon>Snodgrassella</taxon>
    </lineage>
</organism>
<accession>A0A2N9XS37</accession>
<comment type="caution">
    <text evidence="1">The sequence shown here is derived from an EMBL/GenBank/DDBJ whole genome shotgun (WGS) entry which is preliminary data.</text>
</comment>
<evidence type="ECO:0000313" key="1">
    <source>
        <dbReference type="EMBL" id="PIT51443.1"/>
    </source>
</evidence>
<proteinExistence type="predicted"/>
<reference evidence="1 2" key="1">
    <citation type="journal article" date="2017" name="MBio">
        <title>Type VI secretion-mediated competition in the bee gut microbiome.</title>
        <authorList>
            <person name="Steele M.I."/>
            <person name="Kwong W.K."/>
            <person name="Powell J.E."/>
            <person name="Whiteley M."/>
            <person name="Moran N.A."/>
        </authorList>
    </citation>
    <scope>NUCLEOTIDE SEQUENCE [LARGE SCALE GENOMIC DNA]</scope>
    <source>
        <strain evidence="1 2">Occ4-2</strain>
    </source>
</reference>
<gene>
    <name evidence="1" type="ORF">BHC48_03915</name>
</gene>
<dbReference type="Proteomes" id="UP000231484">
    <property type="component" value="Unassembled WGS sequence"/>
</dbReference>
<dbReference type="AlphaFoldDB" id="A0A2N9XS37"/>
<dbReference type="EMBL" id="MEIQ01000028">
    <property type="protein sequence ID" value="PIT51443.1"/>
    <property type="molecule type" value="Genomic_DNA"/>
</dbReference>